<dbReference type="AlphaFoldDB" id="A0A2N5M715"/>
<protein>
    <submittedName>
        <fullName evidence="2">Uncharacterized protein</fullName>
    </submittedName>
</protein>
<name>A0A2N5M715_9BACI</name>
<keyword evidence="1" id="KW-1133">Transmembrane helix</keyword>
<evidence type="ECO:0000313" key="2">
    <source>
        <dbReference type="EMBL" id="PLT30159.1"/>
    </source>
</evidence>
<proteinExistence type="predicted"/>
<dbReference type="Proteomes" id="UP000234748">
    <property type="component" value="Unassembled WGS sequence"/>
</dbReference>
<accession>A0A2N5M715</accession>
<sequence>MQKLKNESGTALVTVMLVFLIFTVLGITLMSITIGGTKRTEVRETEITGNLESIKAVKEGTSLVQAYVDKYEAELVSKDVTHFNSKFKSDIIQEINGRDLPFKVNDLSETYKNQIGTNSFTKVLEVSSDAHRQKVYITAMPSFLKYALGSRSSLTINGSPILEGNLYSSGPLQISRDANYKYESKYFTVSTDLPSMKDPVNSRVTVEADSINLCKSPGCYTPTSAGWDKNESSWTSISPGQIQDAFSPHAPVYESDKSNFVDVDIPKTFLDKLIECGYNPAPFGESFTDTQKISALKDAVAANPVPGDISVITNFRNLKDYPNTKGFIYKGNAKIDTDALEINSNQWMIIDGDAAIESSLLNRMDVKANILITGNLVISGHVTFNSVIYALGDTTLMNVNISCYKDSCKDQDQNNNEDTVLILITQGNLQISRINSFLDVLQKNTNKIKGYLYTASKADIFAVGSLLNVEGGVFSNEDLVVNSYRGDAKGGTADLSFTAHTEAEDSRLTISNNKRLFLNQLQGLPRVNGLEVIPEILEKTNKKAEP</sequence>
<organism evidence="2 3">
    <name type="scientific">Peribacillus deserti</name>
    <dbReference type="NCBI Taxonomy" id="673318"/>
    <lineage>
        <taxon>Bacteria</taxon>
        <taxon>Bacillati</taxon>
        <taxon>Bacillota</taxon>
        <taxon>Bacilli</taxon>
        <taxon>Bacillales</taxon>
        <taxon>Bacillaceae</taxon>
        <taxon>Peribacillus</taxon>
    </lineage>
</organism>
<evidence type="ECO:0000256" key="1">
    <source>
        <dbReference type="SAM" id="Phobius"/>
    </source>
</evidence>
<dbReference type="OrthoDB" id="2349072at2"/>
<dbReference type="EMBL" id="PGUY01000027">
    <property type="protein sequence ID" value="PLT30159.1"/>
    <property type="molecule type" value="Genomic_DNA"/>
</dbReference>
<keyword evidence="3" id="KW-1185">Reference proteome</keyword>
<comment type="caution">
    <text evidence="2">The sequence shown here is derived from an EMBL/GenBank/DDBJ whole genome shotgun (WGS) entry which is preliminary data.</text>
</comment>
<dbReference type="RefSeq" id="WP_101641343.1">
    <property type="nucleotide sequence ID" value="NZ_PGUY01000027.1"/>
</dbReference>
<gene>
    <name evidence="2" type="ORF">CUU66_08950</name>
</gene>
<keyword evidence="1" id="KW-0812">Transmembrane</keyword>
<evidence type="ECO:0000313" key="3">
    <source>
        <dbReference type="Proteomes" id="UP000234748"/>
    </source>
</evidence>
<feature type="transmembrane region" description="Helical" evidence="1">
    <location>
        <begin position="12"/>
        <end position="34"/>
    </location>
</feature>
<reference evidence="2 3" key="1">
    <citation type="submission" date="2017-11" db="EMBL/GenBank/DDBJ databases">
        <title>Comparitive Functional Genomics of Dry Heat Resistant strains isolated from the Viking Spacecraft.</title>
        <authorList>
            <person name="Seuylemezian A."/>
            <person name="Cooper K."/>
            <person name="Vaishampayan P."/>
        </authorList>
    </citation>
    <scope>NUCLEOTIDE SEQUENCE [LARGE SCALE GENOMIC DNA]</scope>
    <source>
        <strain evidence="2 3">V1-29</strain>
    </source>
</reference>
<keyword evidence="1" id="KW-0472">Membrane</keyword>